<evidence type="ECO:0000313" key="7">
    <source>
        <dbReference type="EMBL" id="KAF9761751.1"/>
    </source>
</evidence>
<dbReference type="GO" id="GO:0034473">
    <property type="term" value="P:U1 snRNA 3'-end processing"/>
    <property type="evidence" value="ECO:0007669"/>
    <property type="project" value="TreeGrafter"/>
</dbReference>
<evidence type="ECO:0000256" key="6">
    <source>
        <dbReference type="ARBA" id="ARBA00042523"/>
    </source>
</evidence>
<dbReference type="AlphaFoldDB" id="A0A9P6KYG4"/>
<dbReference type="OrthoDB" id="10264038at2759"/>
<dbReference type="GO" id="GO:0000467">
    <property type="term" value="P:exonucleolytic trimming to generate mature 3'-end of 5.8S rRNA from tricistronic rRNA transcript (SSU-rRNA, 5.8S rRNA, LSU-rRNA)"/>
    <property type="evidence" value="ECO:0007669"/>
    <property type="project" value="TreeGrafter"/>
</dbReference>
<evidence type="ECO:0000256" key="2">
    <source>
        <dbReference type="ARBA" id="ARBA00004604"/>
    </source>
</evidence>
<evidence type="ECO:0000313" key="8">
    <source>
        <dbReference type="Proteomes" id="UP000740883"/>
    </source>
</evidence>
<dbReference type="SUPFAM" id="SSF54211">
    <property type="entry name" value="Ribosomal protein S5 domain 2-like"/>
    <property type="match status" value="1"/>
</dbReference>
<dbReference type="GO" id="GO:0034476">
    <property type="term" value="P:U5 snRNA 3'-end processing"/>
    <property type="evidence" value="ECO:0007669"/>
    <property type="project" value="TreeGrafter"/>
</dbReference>
<evidence type="ECO:0000256" key="5">
    <source>
        <dbReference type="ARBA" id="ARBA00022835"/>
    </source>
</evidence>
<dbReference type="SUPFAM" id="SSF55666">
    <property type="entry name" value="Ribonuclease PH domain 2-like"/>
    <property type="match status" value="1"/>
</dbReference>
<dbReference type="GO" id="GO:0000176">
    <property type="term" value="C:nuclear exosome (RNase complex)"/>
    <property type="evidence" value="ECO:0007669"/>
    <property type="project" value="UniProtKB-ARBA"/>
</dbReference>
<accession>A0A9P6KYG4</accession>
<sequence>MFFFSKEELLFVREGVLKGIRIDLREALESRSTQISTVENPQADGSVFVSRGHTKLSVSYQFKESADSLLELKLIKNKEDFKEKILDLEKIPETLRRQIENWLTQFKVGLRVDCEIVNDDGNVYETFVFGLRHLLRKVSVPILGDLEKTIESGIVLPEIKTICLFGNVCVVDPLKIEEESCDSSVIAVVENGKIRNMWTNKCGAIDLLLIRRLISNLFIKE</sequence>
<dbReference type="PANTHER" id="PTHR11097:SF8">
    <property type="entry name" value="EXOSOME COMPLEX COMPONENT RRP42"/>
    <property type="match status" value="1"/>
</dbReference>
<dbReference type="GO" id="GO:0035925">
    <property type="term" value="F:mRNA 3'-UTR AU-rich region binding"/>
    <property type="evidence" value="ECO:0007669"/>
    <property type="project" value="TreeGrafter"/>
</dbReference>
<name>A0A9P6KYG4_9MICR</name>
<dbReference type="PANTHER" id="PTHR11097">
    <property type="entry name" value="EXOSOME COMPLEX EXONUCLEASE RIBOSOMAL RNA PROCESSING PROTEIN"/>
    <property type="match status" value="1"/>
</dbReference>
<comment type="subcellular location">
    <subcellularLocation>
        <location evidence="1">Cytoplasm</location>
    </subcellularLocation>
    <subcellularLocation>
        <location evidence="2">Nucleus</location>
        <location evidence="2">Nucleolus</location>
    </subcellularLocation>
</comment>
<dbReference type="InterPro" id="IPR020568">
    <property type="entry name" value="Ribosomal_Su5_D2-typ_SF"/>
</dbReference>
<dbReference type="GO" id="GO:0016075">
    <property type="term" value="P:rRNA catabolic process"/>
    <property type="evidence" value="ECO:0007669"/>
    <property type="project" value="TreeGrafter"/>
</dbReference>
<proteinExistence type="inferred from homology"/>
<dbReference type="InterPro" id="IPR036345">
    <property type="entry name" value="ExoRNase_PH_dom2_sf"/>
</dbReference>
<reference evidence="7 8" key="1">
    <citation type="journal article" date="2020" name="Genome Biol. Evol.">
        <title>Comparative genomics of strictly vertically transmitted, feminizing microsporidia endosymbionts of amphipod crustaceans.</title>
        <authorList>
            <person name="Cormier A."/>
            <person name="Chebbi M.A."/>
            <person name="Giraud I."/>
            <person name="Wattier R."/>
            <person name="Teixeira M."/>
            <person name="Gilbert C."/>
            <person name="Rigaud T."/>
            <person name="Cordaux R."/>
        </authorList>
    </citation>
    <scope>NUCLEOTIDE SEQUENCE [LARGE SCALE GENOMIC DNA]</scope>
    <source>
        <strain evidence="7 8">Ou3-Ou53</strain>
    </source>
</reference>
<evidence type="ECO:0000256" key="4">
    <source>
        <dbReference type="ARBA" id="ARBA00022490"/>
    </source>
</evidence>
<dbReference type="EMBL" id="SBJO01000261">
    <property type="protein sequence ID" value="KAF9761751.1"/>
    <property type="molecule type" value="Genomic_DNA"/>
</dbReference>
<comment type="similarity">
    <text evidence="3">Belongs to the RNase PH family.</text>
</comment>
<keyword evidence="4" id="KW-0963">Cytoplasm</keyword>
<gene>
    <name evidence="7" type="ORF">NGRA_2409</name>
</gene>
<keyword evidence="5" id="KW-0271">Exosome</keyword>
<dbReference type="GO" id="GO:0071035">
    <property type="term" value="P:nuclear polyadenylation-dependent rRNA catabolic process"/>
    <property type="evidence" value="ECO:0007669"/>
    <property type="project" value="TreeGrafter"/>
</dbReference>
<comment type="caution">
    <text evidence="7">The sequence shown here is derived from an EMBL/GenBank/DDBJ whole genome shotgun (WGS) entry which is preliminary data.</text>
</comment>
<dbReference type="GO" id="GO:0000177">
    <property type="term" value="C:cytoplasmic exosome (RNase complex)"/>
    <property type="evidence" value="ECO:0007669"/>
    <property type="project" value="TreeGrafter"/>
</dbReference>
<protein>
    <recommendedName>
        <fullName evidence="6">Ribosomal RNA-processing protein 42</fullName>
    </recommendedName>
</protein>
<keyword evidence="8" id="KW-1185">Reference proteome</keyword>
<organism evidence="7 8">
    <name type="scientific">Nosema granulosis</name>
    <dbReference type="NCBI Taxonomy" id="83296"/>
    <lineage>
        <taxon>Eukaryota</taxon>
        <taxon>Fungi</taxon>
        <taxon>Fungi incertae sedis</taxon>
        <taxon>Microsporidia</taxon>
        <taxon>Nosematidae</taxon>
        <taxon>Nosema</taxon>
    </lineage>
</organism>
<dbReference type="GO" id="GO:0034475">
    <property type="term" value="P:U4 snRNA 3'-end processing"/>
    <property type="evidence" value="ECO:0007669"/>
    <property type="project" value="TreeGrafter"/>
</dbReference>
<dbReference type="GO" id="GO:0071028">
    <property type="term" value="P:nuclear mRNA surveillance"/>
    <property type="evidence" value="ECO:0007669"/>
    <property type="project" value="TreeGrafter"/>
</dbReference>
<dbReference type="InterPro" id="IPR027408">
    <property type="entry name" value="PNPase/RNase_PH_dom_sf"/>
</dbReference>
<evidence type="ECO:0000256" key="3">
    <source>
        <dbReference type="ARBA" id="ARBA00006678"/>
    </source>
</evidence>
<dbReference type="GO" id="GO:0005730">
    <property type="term" value="C:nucleolus"/>
    <property type="evidence" value="ECO:0007669"/>
    <property type="project" value="UniProtKB-SubCell"/>
</dbReference>
<dbReference type="GO" id="GO:0071038">
    <property type="term" value="P:TRAMP-dependent tRNA surveillance pathway"/>
    <property type="evidence" value="ECO:0007669"/>
    <property type="project" value="TreeGrafter"/>
</dbReference>
<dbReference type="InterPro" id="IPR050590">
    <property type="entry name" value="Exosome_comp_Rrp42_subfam"/>
</dbReference>
<dbReference type="Gene3D" id="3.30.230.70">
    <property type="entry name" value="GHMP Kinase, N-terminal domain"/>
    <property type="match status" value="1"/>
</dbReference>
<dbReference type="Proteomes" id="UP000740883">
    <property type="component" value="Unassembled WGS sequence"/>
</dbReference>
<evidence type="ECO:0000256" key="1">
    <source>
        <dbReference type="ARBA" id="ARBA00004496"/>
    </source>
</evidence>